<gene>
    <name evidence="1" type="ORF">BACCIP111899_03550</name>
</gene>
<dbReference type="EMBL" id="CAKJTI010000025">
    <property type="protein sequence ID" value="CAG9614323.1"/>
    <property type="molecule type" value="Genomic_DNA"/>
</dbReference>
<organism evidence="1 2">
    <name type="scientific">Bacillus rhizoplanae</name>
    <dbReference type="NCBI Taxonomy" id="2880966"/>
    <lineage>
        <taxon>Bacteria</taxon>
        <taxon>Bacillati</taxon>
        <taxon>Bacillota</taxon>
        <taxon>Bacilli</taxon>
        <taxon>Bacillales</taxon>
        <taxon>Bacillaceae</taxon>
        <taxon>Bacillus</taxon>
    </lineage>
</organism>
<sequence length="55" mass="6381">MKRYVICQIINETKYLAAYAETKKEAIEKAELLGLRTGERYIVITEEEAEGLQYP</sequence>
<dbReference type="InterPro" id="IPR025174">
    <property type="entry name" value="DUF3933"/>
</dbReference>
<protein>
    <recommendedName>
        <fullName evidence="3">DUF3933 domain-containing protein</fullName>
    </recommendedName>
</protein>
<accession>A0ABM8YEY9</accession>
<proteinExistence type="predicted"/>
<evidence type="ECO:0000313" key="1">
    <source>
        <dbReference type="EMBL" id="CAG9614323.1"/>
    </source>
</evidence>
<dbReference type="Pfam" id="PF13069">
    <property type="entry name" value="DUF3933"/>
    <property type="match status" value="1"/>
</dbReference>
<dbReference type="RefSeq" id="WP_230576292.1">
    <property type="nucleotide sequence ID" value="NZ_CAKJTI010000025.1"/>
</dbReference>
<keyword evidence="2" id="KW-1185">Reference proteome</keyword>
<comment type="caution">
    <text evidence="1">The sequence shown here is derived from an EMBL/GenBank/DDBJ whole genome shotgun (WGS) entry which is preliminary data.</text>
</comment>
<evidence type="ECO:0000313" key="2">
    <source>
        <dbReference type="Proteomes" id="UP000789423"/>
    </source>
</evidence>
<reference evidence="1 2" key="1">
    <citation type="submission" date="2021-10" db="EMBL/GenBank/DDBJ databases">
        <authorList>
            <person name="Criscuolo A."/>
        </authorList>
    </citation>
    <scope>NUCLEOTIDE SEQUENCE [LARGE SCALE GENOMIC DNA]</scope>
    <source>
        <strain evidence="2">CIP 111899</strain>
    </source>
</reference>
<name>A0ABM8YEY9_9BACI</name>
<dbReference type="Proteomes" id="UP000789423">
    <property type="component" value="Unassembled WGS sequence"/>
</dbReference>
<evidence type="ECO:0008006" key="3">
    <source>
        <dbReference type="Google" id="ProtNLM"/>
    </source>
</evidence>